<reference evidence="1" key="1">
    <citation type="submission" date="2013-05" db="EMBL/GenBank/DDBJ databases">
        <authorList>
            <person name="Yim A.K.Y."/>
            <person name="Chan T.F."/>
            <person name="Ji K.M."/>
            <person name="Liu X.Y."/>
            <person name="Zhou J.W."/>
            <person name="Li R.Q."/>
            <person name="Yang K.Y."/>
            <person name="Li J."/>
            <person name="Li M."/>
            <person name="Law P.T.W."/>
            <person name="Wu Y.L."/>
            <person name="Cai Z.L."/>
            <person name="Qin H."/>
            <person name="Bao Y."/>
            <person name="Leung R.K.K."/>
            <person name="Ng P.K.S."/>
            <person name="Zou J."/>
            <person name="Zhong X.J."/>
            <person name="Ran P.X."/>
            <person name="Zhong N.S."/>
            <person name="Liu Z.G."/>
            <person name="Tsui S.K.W."/>
        </authorList>
    </citation>
    <scope>NUCLEOTIDE SEQUENCE</scope>
    <source>
        <strain evidence="1">Derf</strain>
        <tissue evidence="1">Whole organism</tissue>
    </source>
</reference>
<protein>
    <submittedName>
        <fullName evidence="1">Uncharacterized protein</fullName>
    </submittedName>
</protein>
<dbReference type="EMBL" id="ASGP02000003">
    <property type="protein sequence ID" value="KAH9517292.1"/>
    <property type="molecule type" value="Genomic_DNA"/>
</dbReference>
<comment type="caution">
    <text evidence="1">The sequence shown here is derived from an EMBL/GenBank/DDBJ whole genome shotgun (WGS) entry which is preliminary data.</text>
</comment>
<accession>A0A922I281</accession>
<name>A0A922I281_DERFA</name>
<evidence type="ECO:0000313" key="1">
    <source>
        <dbReference type="EMBL" id="KAH9517292.1"/>
    </source>
</evidence>
<reference evidence="1" key="2">
    <citation type="journal article" date="2022" name="Res Sq">
        <title>Comparative Genomics Reveals Insights into the Divergent Evolution of Astigmatic Mites and Household Pest Adaptations.</title>
        <authorList>
            <person name="Xiong Q."/>
            <person name="Wan A.T.-Y."/>
            <person name="Liu X.-Y."/>
            <person name="Fung C.S.-H."/>
            <person name="Xiao X."/>
            <person name="Malainual N."/>
            <person name="Hou J."/>
            <person name="Wang L."/>
            <person name="Wang M."/>
            <person name="Yang K."/>
            <person name="Cui Y."/>
            <person name="Leung E."/>
            <person name="Nong W."/>
            <person name="Shin S.-K."/>
            <person name="Au S."/>
            <person name="Jeong K.Y."/>
            <person name="Chew F.T."/>
            <person name="Hui J."/>
            <person name="Leung T.F."/>
            <person name="Tungtrongchitr A."/>
            <person name="Zhong N."/>
            <person name="Liu Z."/>
            <person name="Tsui S."/>
        </authorList>
    </citation>
    <scope>NUCLEOTIDE SEQUENCE</scope>
    <source>
        <strain evidence="1">Derf</strain>
        <tissue evidence="1">Whole organism</tissue>
    </source>
</reference>
<proteinExistence type="predicted"/>
<gene>
    <name evidence="1" type="ORF">DERF_007971</name>
</gene>
<dbReference type="AlphaFoldDB" id="A0A922I281"/>
<organism evidence="1 2">
    <name type="scientific">Dermatophagoides farinae</name>
    <name type="common">American house dust mite</name>
    <dbReference type="NCBI Taxonomy" id="6954"/>
    <lineage>
        <taxon>Eukaryota</taxon>
        <taxon>Metazoa</taxon>
        <taxon>Ecdysozoa</taxon>
        <taxon>Arthropoda</taxon>
        <taxon>Chelicerata</taxon>
        <taxon>Arachnida</taxon>
        <taxon>Acari</taxon>
        <taxon>Acariformes</taxon>
        <taxon>Sarcoptiformes</taxon>
        <taxon>Astigmata</taxon>
        <taxon>Psoroptidia</taxon>
        <taxon>Analgoidea</taxon>
        <taxon>Pyroglyphidae</taxon>
        <taxon>Dermatophagoidinae</taxon>
        <taxon>Dermatophagoides</taxon>
    </lineage>
</organism>
<sequence>MLIGKVKSFGTDEMSNMNRPLTAINNNRMANIIINVQRIILSAGGGGGGGDGRILDLCR</sequence>
<evidence type="ECO:0000313" key="2">
    <source>
        <dbReference type="Proteomes" id="UP000790347"/>
    </source>
</evidence>
<dbReference type="Proteomes" id="UP000790347">
    <property type="component" value="Unassembled WGS sequence"/>
</dbReference>
<keyword evidence="2" id="KW-1185">Reference proteome</keyword>